<name>A0A1I2AQ00_9ACTN</name>
<dbReference type="AlphaFoldDB" id="A0A1I2AQ00"/>
<evidence type="ECO:0000313" key="6">
    <source>
        <dbReference type="EMBL" id="SFE45982.1"/>
    </source>
</evidence>
<dbReference type="InterPro" id="IPR051013">
    <property type="entry name" value="MBL_superfamily_lactonases"/>
</dbReference>
<dbReference type="Gene3D" id="3.60.15.10">
    <property type="entry name" value="Ribonuclease Z/Hydroxyacylglutathione hydrolase-like"/>
    <property type="match status" value="1"/>
</dbReference>
<accession>A0A1I2AQ00</accession>
<evidence type="ECO:0000256" key="2">
    <source>
        <dbReference type="ARBA" id="ARBA00022723"/>
    </source>
</evidence>
<protein>
    <submittedName>
        <fullName evidence="6">Metallo-beta-lactamase superfamily protein</fullName>
    </submittedName>
</protein>
<dbReference type="GO" id="GO:0046872">
    <property type="term" value="F:metal ion binding"/>
    <property type="evidence" value="ECO:0007669"/>
    <property type="project" value="UniProtKB-KW"/>
</dbReference>
<dbReference type="SUPFAM" id="SSF56281">
    <property type="entry name" value="Metallo-hydrolase/oxidoreductase"/>
    <property type="match status" value="1"/>
</dbReference>
<evidence type="ECO:0000256" key="3">
    <source>
        <dbReference type="ARBA" id="ARBA00022801"/>
    </source>
</evidence>
<keyword evidence="2" id="KW-0479">Metal-binding</keyword>
<dbReference type="InterPro" id="IPR036866">
    <property type="entry name" value="RibonucZ/Hydroxyglut_hydro"/>
</dbReference>
<evidence type="ECO:0000256" key="1">
    <source>
        <dbReference type="ARBA" id="ARBA00007749"/>
    </source>
</evidence>
<keyword evidence="3" id="KW-0378">Hydrolase</keyword>
<organism evidence="6 7">
    <name type="scientific">Streptomyces mirabilis</name>
    <dbReference type="NCBI Taxonomy" id="68239"/>
    <lineage>
        <taxon>Bacteria</taxon>
        <taxon>Bacillati</taxon>
        <taxon>Actinomycetota</taxon>
        <taxon>Actinomycetes</taxon>
        <taxon>Kitasatosporales</taxon>
        <taxon>Streptomycetaceae</taxon>
        <taxon>Streptomyces</taxon>
    </lineage>
</organism>
<dbReference type="InterPro" id="IPR001279">
    <property type="entry name" value="Metallo-B-lactamas"/>
</dbReference>
<sequence length="298" mass="32842">MPGAYEGPTEATHRRDSPLKIHHLNCGSMRTIDTEEGSLPAVCHCLLVETDRDGLVLVESGIGTQDVARPEESLGPDFLGRAQPVLDLAETALHQVTALGFRPEEVRHVVLSHLDLDHAGGLPDFPWAKVHLSEAEHRAAMAAPGAHPEDRVRYRPAQWAHRPHWVTYAQPHGEAWFGFDAVRPLEGLDAEILLVPLGGHTRGHSAIAVADGDRRLLHCGDAYYFHHEIDPDHPRGHPGLDVLQQITEVDRPLRLGNHARLRELVRRHGDEVEVFSAHDPWELARYAGGAEGPGTTPS</sequence>
<dbReference type="CDD" id="cd07742">
    <property type="entry name" value="metallo-hydrolase-like_MBL-fold"/>
    <property type="match status" value="1"/>
</dbReference>
<dbReference type="Proteomes" id="UP000181942">
    <property type="component" value="Unassembled WGS sequence"/>
</dbReference>
<dbReference type="PANTHER" id="PTHR42978:SF3">
    <property type="entry name" value="BLR3078 PROTEIN"/>
    <property type="match status" value="1"/>
</dbReference>
<proteinExistence type="inferred from homology"/>
<reference evidence="6 7" key="1">
    <citation type="submission" date="2016-10" db="EMBL/GenBank/DDBJ databases">
        <authorList>
            <person name="de Groot N.N."/>
        </authorList>
    </citation>
    <scope>NUCLEOTIDE SEQUENCE [LARGE SCALE GENOMIC DNA]</scope>
    <source>
        <strain evidence="6 7">OK461</strain>
    </source>
</reference>
<dbReference type="SMART" id="SM00849">
    <property type="entry name" value="Lactamase_B"/>
    <property type="match status" value="1"/>
</dbReference>
<gene>
    <name evidence="6" type="ORF">SAMN02787118_101782</name>
</gene>
<dbReference type="GO" id="GO:0016787">
    <property type="term" value="F:hydrolase activity"/>
    <property type="evidence" value="ECO:0007669"/>
    <property type="project" value="UniProtKB-KW"/>
</dbReference>
<evidence type="ECO:0000256" key="4">
    <source>
        <dbReference type="ARBA" id="ARBA00022833"/>
    </source>
</evidence>
<comment type="similarity">
    <text evidence="1">Belongs to the metallo-beta-lactamase superfamily.</text>
</comment>
<dbReference type="PANTHER" id="PTHR42978">
    <property type="entry name" value="QUORUM-QUENCHING LACTONASE YTNP-RELATED-RELATED"/>
    <property type="match status" value="1"/>
</dbReference>
<feature type="domain" description="Metallo-beta-lactamase" evidence="5">
    <location>
        <begin position="42"/>
        <end position="278"/>
    </location>
</feature>
<keyword evidence="4" id="KW-0862">Zinc</keyword>
<evidence type="ECO:0000259" key="5">
    <source>
        <dbReference type="SMART" id="SM00849"/>
    </source>
</evidence>
<dbReference type="Pfam" id="PF00753">
    <property type="entry name" value="Lactamase_B"/>
    <property type="match status" value="1"/>
</dbReference>
<evidence type="ECO:0000313" key="7">
    <source>
        <dbReference type="Proteomes" id="UP000181942"/>
    </source>
</evidence>
<dbReference type="EMBL" id="FONR01000001">
    <property type="protein sequence ID" value="SFE45982.1"/>
    <property type="molecule type" value="Genomic_DNA"/>
</dbReference>